<dbReference type="Pfam" id="PF00126">
    <property type="entry name" value="HTH_1"/>
    <property type="match status" value="1"/>
</dbReference>
<dbReference type="EMBL" id="JACHOT010000006">
    <property type="protein sequence ID" value="MBB4652332.1"/>
    <property type="molecule type" value="Genomic_DNA"/>
</dbReference>
<keyword evidence="4" id="KW-0804">Transcription</keyword>
<keyword evidence="2" id="KW-0805">Transcription regulation</keyword>
<gene>
    <name evidence="6" type="ORF">GGQ99_004108</name>
</gene>
<dbReference type="PRINTS" id="PR00039">
    <property type="entry name" value="HTHLYSR"/>
</dbReference>
<dbReference type="Gene3D" id="3.40.190.290">
    <property type="match status" value="1"/>
</dbReference>
<dbReference type="GO" id="GO:0003677">
    <property type="term" value="F:DNA binding"/>
    <property type="evidence" value="ECO:0007669"/>
    <property type="project" value="UniProtKB-KW"/>
</dbReference>
<dbReference type="SUPFAM" id="SSF53850">
    <property type="entry name" value="Periplasmic binding protein-like II"/>
    <property type="match status" value="1"/>
</dbReference>
<dbReference type="RefSeq" id="WP_183263927.1">
    <property type="nucleotide sequence ID" value="NZ_BAAAVZ010000009.1"/>
</dbReference>
<sequence length="316" mass="34807">MKNVTIKQLRAFVAVAELGRFRLATEHIGVTQSAISVLIKELESQLGVMLFDRHTRMVGLTYAGEIFLPLARRAIEQVDNAINTMDDIASLRTGKVTIAAAIVLASSLLPDVIARFKKEHPLVKVSLLDLPENRIRDLVADGSVDIGVATSRPIEEKVREHHLFYDRFAVFFAKGHPFESGTQVRWIDMEGQDLVGFPPDSPIQKMVDRVLGENEISVNRLFAVNFSSTMLSLVDRGLGVCIAPENSHSLSASTLTEVRPLVEPQLDREVVTLTLRERTPSTPVRSFLDMLIASAAKQYPKVSKPALTVATARSAG</sequence>
<dbReference type="InterPro" id="IPR036390">
    <property type="entry name" value="WH_DNA-bd_sf"/>
</dbReference>
<keyword evidence="3 6" id="KW-0238">DNA-binding</keyword>
<dbReference type="Pfam" id="PF03466">
    <property type="entry name" value="LysR_substrate"/>
    <property type="match status" value="1"/>
</dbReference>
<evidence type="ECO:0000256" key="3">
    <source>
        <dbReference type="ARBA" id="ARBA00023125"/>
    </source>
</evidence>
<evidence type="ECO:0000256" key="1">
    <source>
        <dbReference type="ARBA" id="ARBA00009437"/>
    </source>
</evidence>
<name>A0ABR6L6B6_9HYPH</name>
<dbReference type="PANTHER" id="PTHR30419">
    <property type="entry name" value="HTH-TYPE TRANSCRIPTIONAL REGULATOR YBHD"/>
    <property type="match status" value="1"/>
</dbReference>
<evidence type="ECO:0000313" key="6">
    <source>
        <dbReference type="EMBL" id="MBB4652332.1"/>
    </source>
</evidence>
<accession>A0ABR6L6B6</accession>
<dbReference type="Gene3D" id="1.10.10.10">
    <property type="entry name" value="Winged helix-like DNA-binding domain superfamily/Winged helix DNA-binding domain"/>
    <property type="match status" value="1"/>
</dbReference>
<feature type="domain" description="HTH lysR-type" evidence="5">
    <location>
        <begin position="4"/>
        <end position="61"/>
    </location>
</feature>
<evidence type="ECO:0000256" key="2">
    <source>
        <dbReference type="ARBA" id="ARBA00023015"/>
    </source>
</evidence>
<comment type="caution">
    <text evidence="6">The sequence shown here is derived from an EMBL/GenBank/DDBJ whole genome shotgun (WGS) entry which is preliminary data.</text>
</comment>
<evidence type="ECO:0000256" key="4">
    <source>
        <dbReference type="ARBA" id="ARBA00023163"/>
    </source>
</evidence>
<reference evidence="6 7" key="1">
    <citation type="submission" date="2020-08" db="EMBL/GenBank/DDBJ databases">
        <title>Genomic Encyclopedia of Type Strains, Phase IV (KMG-IV): sequencing the most valuable type-strain genomes for metagenomic binning, comparative biology and taxonomic classification.</title>
        <authorList>
            <person name="Goeker M."/>
        </authorList>
    </citation>
    <scope>NUCLEOTIDE SEQUENCE [LARGE SCALE GENOMIC DNA]</scope>
    <source>
        <strain evidence="6 7">DSM 7050</strain>
    </source>
</reference>
<dbReference type="InterPro" id="IPR000847">
    <property type="entry name" value="LysR_HTH_N"/>
</dbReference>
<keyword evidence="7" id="KW-1185">Reference proteome</keyword>
<dbReference type="PROSITE" id="PS50931">
    <property type="entry name" value="HTH_LYSR"/>
    <property type="match status" value="1"/>
</dbReference>
<dbReference type="SUPFAM" id="SSF46785">
    <property type="entry name" value="Winged helix' DNA-binding domain"/>
    <property type="match status" value="1"/>
</dbReference>
<evidence type="ECO:0000313" key="7">
    <source>
        <dbReference type="Proteomes" id="UP000539538"/>
    </source>
</evidence>
<organism evidence="6 7">
    <name type="scientific">Aminobacter niigataensis</name>
    <dbReference type="NCBI Taxonomy" id="83265"/>
    <lineage>
        <taxon>Bacteria</taxon>
        <taxon>Pseudomonadati</taxon>
        <taxon>Pseudomonadota</taxon>
        <taxon>Alphaproteobacteria</taxon>
        <taxon>Hyphomicrobiales</taxon>
        <taxon>Phyllobacteriaceae</taxon>
        <taxon>Aminobacter</taxon>
    </lineage>
</organism>
<dbReference type="InterPro" id="IPR036388">
    <property type="entry name" value="WH-like_DNA-bd_sf"/>
</dbReference>
<proteinExistence type="inferred from homology"/>
<dbReference type="Proteomes" id="UP000539538">
    <property type="component" value="Unassembled WGS sequence"/>
</dbReference>
<comment type="similarity">
    <text evidence="1">Belongs to the LysR transcriptional regulatory family.</text>
</comment>
<dbReference type="InterPro" id="IPR050950">
    <property type="entry name" value="HTH-type_LysR_regulators"/>
</dbReference>
<dbReference type="PANTHER" id="PTHR30419:SF8">
    <property type="entry name" value="NITROGEN ASSIMILATION TRANSCRIPTIONAL ACTIVATOR-RELATED"/>
    <property type="match status" value="1"/>
</dbReference>
<evidence type="ECO:0000259" key="5">
    <source>
        <dbReference type="PROSITE" id="PS50931"/>
    </source>
</evidence>
<dbReference type="InterPro" id="IPR005119">
    <property type="entry name" value="LysR_subst-bd"/>
</dbReference>
<protein>
    <submittedName>
        <fullName evidence="6">DNA-binding transcriptional LysR family regulator</fullName>
    </submittedName>
</protein>